<accession>A0A0F9PA44</accession>
<gene>
    <name evidence="2" type="ORF">LCGC14_0868800</name>
</gene>
<proteinExistence type="predicted"/>
<keyword evidence="1" id="KW-0812">Transmembrane</keyword>
<feature type="transmembrane region" description="Helical" evidence="1">
    <location>
        <begin position="82"/>
        <end position="101"/>
    </location>
</feature>
<dbReference type="EMBL" id="LAZR01002674">
    <property type="protein sequence ID" value="KKN27029.1"/>
    <property type="molecule type" value="Genomic_DNA"/>
</dbReference>
<evidence type="ECO:0000256" key="1">
    <source>
        <dbReference type="SAM" id="Phobius"/>
    </source>
</evidence>
<keyword evidence="1" id="KW-0472">Membrane</keyword>
<evidence type="ECO:0000313" key="2">
    <source>
        <dbReference type="EMBL" id="KKN27029.1"/>
    </source>
</evidence>
<feature type="transmembrane region" description="Helical" evidence="1">
    <location>
        <begin position="57"/>
        <end position="76"/>
    </location>
</feature>
<dbReference type="AlphaFoldDB" id="A0A0F9PA44"/>
<protein>
    <submittedName>
        <fullName evidence="2">Uncharacterized protein</fullName>
    </submittedName>
</protein>
<sequence length="104" mass="11408">MPYPEFGSGEGMASLFQYAKQIIPFYDSLLFGVILAVIVFSIYFIQESKKGRGDFPVAFAVGNTATTVLAIIISMISDFMGGTTLGILISLTIISYIWLFYSDP</sequence>
<feature type="transmembrane region" description="Helical" evidence="1">
    <location>
        <begin position="22"/>
        <end position="45"/>
    </location>
</feature>
<reference evidence="2" key="1">
    <citation type="journal article" date="2015" name="Nature">
        <title>Complex archaea that bridge the gap between prokaryotes and eukaryotes.</title>
        <authorList>
            <person name="Spang A."/>
            <person name="Saw J.H."/>
            <person name="Jorgensen S.L."/>
            <person name="Zaremba-Niedzwiedzka K."/>
            <person name="Martijn J."/>
            <person name="Lind A.E."/>
            <person name="van Eijk R."/>
            <person name="Schleper C."/>
            <person name="Guy L."/>
            <person name="Ettema T.J."/>
        </authorList>
    </citation>
    <scope>NUCLEOTIDE SEQUENCE</scope>
</reference>
<keyword evidence="1" id="KW-1133">Transmembrane helix</keyword>
<organism evidence="2">
    <name type="scientific">marine sediment metagenome</name>
    <dbReference type="NCBI Taxonomy" id="412755"/>
    <lineage>
        <taxon>unclassified sequences</taxon>
        <taxon>metagenomes</taxon>
        <taxon>ecological metagenomes</taxon>
    </lineage>
</organism>
<comment type="caution">
    <text evidence="2">The sequence shown here is derived from an EMBL/GenBank/DDBJ whole genome shotgun (WGS) entry which is preliminary data.</text>
</comment>
<name>A0A0F9PA44_9ZZZZ</name>